<dbReference type="PANTHER" id="PTHR35008:SF4">
    <property type="entry name" value="BLL4482 PROTEIN"/>
    <property type="match status" value="1"/>
</dbReference>
<reference evidence="10 11" key="1">
    <citation type="submission" date="2013-01" db="EMBL/GenBank/DDBJ databases">
        <authorList>
            <person name="Fiebig A."/>
            <person name="Goeker M."/>
            <person name="Klenk H.-P.P."/>
        </authorList>
    </citation>
    <scope>NUCLEOTIDE SEQUENCE [LARGE SCALE GENOMIC DNA]</scope>
    <source>
        <strain evidence="10 11">DSM 24838</strain>
    </source>
</reference>
<dbReference type="SUPFAM" id="SSF46626">
    <property type="entry name" value="Cytochrome c"/>
    <property type="match status" value="1"/>
</dbReference>
<dbReference type="Proteomes" id="UP000035100">
    <property type="component" value="Unassembled WGS sequence"/>
</dbReference>
<keyword evidence="11" id="KW-1185">Reference proteome</keyword>
<dbReference type="PANTHER" id="PTHR35008">
    <property type="entry name" value="BLL4482 PROTEIN-RELATED"/>
    <property type="match status" value="1"/>
</dbReference>
<evidence type="ECO:0000259" key="9">
    <source>
        <dbReference type="PROSITE" id="PS51007"/>
    </source>
</evidence>
<evidence type="ECO:0000256" key="3">
    <source>
        <dbReference type="ARBA" id="ARBA00022617"/>
    </source>
</evidence>
<comment type="cofactor">
    <cofactor evidence="1">
        <name>heme c</name>
        <dbReference type="ChEBI" id="CHEBI:61717"/>
    </cofactor>
</comment>
<protein>
    <submittedName>
        <fullName evidence="10">Cytochrome c, mono-and diheme variant</fullName>
    </submittedName>
</protein>
<dbReference type="AlphaFoldDB" id="A0A0D0PFP0"/>
<accession>A0A0D0PFP0</accession>
<dbReference type="PATRIC" id="fig|1123501.6.peg.1379"/>
<evidence type="ECO:0000256" key="1">
    <source>
        <dbReference type="ARBA" id="ARBA00001926"/>
    </source>
</evidence>
<proteinExistence type="predicted"/>
<evidence type="ECO:0000313" key="10">
    <source>
        <dbReference type="EMBL" id="KIQ70151.1"/>
    </source>
</evidence>
<evidence type="ECO:0000256" key="7">
    <source>
        <dbReference type="ARBA" id="ARBA00023004"/>
    </source>
</evidence>
<dbReference type="GO" id="GO:0009055">
    <property type="term" value="F:electron transfer activity"/>
    <property type="evidence" value="ECO:0007669"/>
    <property type="project" value="InterPro"/>
</dbReference>
<evidence type="ECO:0000256" key="4">
    <source>
        <dbReference type="ARBA" id="ARBA00022660"/>
    </source>
</evidence>
<comment type="caution">
    <text evidence="10">The sequence shown here is derived from an EMBL/GenBank/DDBJ whole genome shotgun (WGS) entry which is preliminary data.</text>
</comment>
<dbReference type="InterPro" id="IPR009056">
    <property type="entry name" value="Cyt_c-like_dom"/>
</dbReference>
<sequence length="146" mass="15295">MTPKVAILAGVGLGAGALLLWAGSGASDTAPPDARTLAEGRALYEAHCAACHGAELGGQPDWRTPLPSGRLPAPPHDASGHTWHHPDDLLVRIIREGTSAVVGGGYESDMPGFGDVLSDAEIKAVLAWIKSTWPERERAYQESLVP</sequence>
<keyword evidence="6" id="KW-0249">Electron transport</keyword>
<dbReference type="GO" id="GO:0005506">
    <property type="term" value="F:iron ion binding"/>
    <property type="evidence" value="ECO:0007669"/>
    <property type="project" value="InterPro"/>
</dbReference>
<dbReference type="STRING" id="1123501.Wenmar_01295"/>
<dbReference type="InterPro" id="IPR051459">
    <property type="entry name" value="Cytochrome_c-type_DH"/>
</dbReference>
<evidence type="ECO:0000256" key="8">
    <source>
        <dbReference type="PROSITE-ProRule" id="PRU00433"/>
    </source>
</evidence>
<dbReference type="InterPro" id="IPR036909">
    <property type="entry name" value="Cyt_c-like_dom_sf"/>
</dbReference>
<dbReference type="InterPro" id="IPR008168">
    <property type="entry name" value="Cyt_C_IC"/>
</dbReference>
<evidence type="ECO:0000313" key="11">
    <source>
        <dbReference type="Proteomes" id="UP000035100"/>
    </source>
</evidence>
<evidence type="ECO:0000256" key="2">
    <source>
        <dbReference type="ARBA" id="ARBA00022448"/>
    </source>
</evidence>
<dbReference type="GO" id="GO:0020037">
    <property type="term" value="F:heme binding"/>
    <property type="evidence" value="ECO:0007669"/>
    <property type="project" value="InterPro"/>
</dbReference>
<keyword evidence="2" id="KW-0813">Transport</keyword>
<organism evidence="10 11">
    <name type="scientific">Wenxinia marina DSM 24838</name>
    <dbReference type="NCBI Taxonomy" id="1123501"/>
    <lineage>
        <taxon>Bacteria</taxon>
        <taxon>Pseudomonadati</taxon>
        <taxon>Pseudomonadota</taxon>
        <taxon>Alphaproteobacteria</taxon>
        <taxon>Rhodobacterales</taxon>
        <taxon>Roseobacteraceae</taxon>
        <taxon>Wenxinia</taxon>
    </lineage>
</organism>
<evidence type="ECO:0000256" key="5">
    <source>
        <dbReference type="ARBA" id="ARBA00022723"/>
    </source>
</evidence>
<dbReference type="Pfam" id="PF13442">
    <property type="entry name" value="Cytochrome_CBB3"/>
    <property type="match status" value="1"/>
</dbReference>
<evidence type="ECO:0000256" key="6">
    <source>
        <dbReference type="ARBA" id="ARBA00022982"/>
    </source>
</evidence>
<dbReference type="Gene3D" id="1.10.760.10">
    <property type="entry name" value="Cytochrome c-like domain"/>
    <property type="match status" value="1"/>
</dbReference>
<keyword evidence="3 8" id="KW-0349">Heme</keyword>
<keyword evidence="5 8" id="KW-0479">Metal-binding</keyword>
<keyword evidence="4" id="KW-0679">Respiratory chain</keyword>
<dbReference type="PROSITE" id="PS51007">
    <property type="entry name" value="CYTC"/>
    <property type="match status" value="1"/>
</dbReference>
<keyword evidence="7 8" id="KW-0408">Iron</keyword>
<dbReference type="PRINTS" id="PR00605">
    <property type="entry name" value="CYTCHROMECIC"/>
</dbReference>
<name>A0A0D0PFP0_9RHOB</name>
<gene>
    <name evidence="10" type="ORF">Wenmar_01295</name>
</gene>
<feature type="domain" description="Cytochrome c" evidence="9">
    <location>
        <begin position="35"/>
        <end position="133"/>
    </location>
</feature>
<dbReference type="EMBL" id="AONG01000007">
    <property type="protein sequence ID" value="KIQ70151.1"/>
    <property type="molecule type" value="Genomic_DNA"/>
</dbReference>
<dbReference type="eggNOG" id="COG2010">
    <property type="taxonomic scope" value="Bacteria"/>
</dbReference>